<protein>
    <recommendedName>
        <fullName evidence="10">Plastocyanin-like domain-containing protein</fullName>
    </recommendedName>
</protein>
<sequence>MAARQATRRMGVNTVTTLLIICVALQRTNASCDEAAGFEPDKDPHAAWGDYVKANKLYPTHTVLGSCTKPVDGYTTSLARPALFETPMFTDKAGTVAHNNAHMDLPVAHSFKHQGRHMDVYQTMTLRATPLDLFAGARTEPTLSAAVDSCRPEGYKFTEFYAYTSPANGAAVPGPVHKNCAGRQSVVRFCNDLPNNYDFSVHLHGAASSANYDGWAEDRTHNQFCKDYFYPNNRPTMLWYHDHTLDFTADGVSKGLASMYFVRGCDTYLEQKYLPKDKYNIPLMIRDAILADKLSPNGELPLDYQGGFRTHVGDVHKDNLFGDIVLANSRLWPYLDVELRVPWPYLDVEPRVYRFSQLAAAPSRQWSFKFIAETGDGRHQAWMDFYLIGTDGGSIQSARKLKHIYTTVAERWEYLMNFDPKHMPALPAGATGPWKYVYMVNDYGLNPGDMDPQFCKTHTVARFNLLVLPKDTSAEFDCEVDHAWPPPTNTAILDKLNKLQPHRGLRNLISNEELEGYKKRAMAGDFDRQFDFQRGNGYWRMNGATWHDLDKRIIANPSRDGIELWQLKRIIANPARDSIELWQLKGHGGWHHPVHIHLIDFLIVRGDGRDKEVFEDFDALTLDAGAFSSLDPLACADDADCPRNSVCDASAAATAATAAATTAPAAVAARARDLRSLVAGTVSAAGASEAAPVQLAQFSVASGTHPGATSTLKLGLSQGAGTMLSVSWATNQVADANSIVLPASGGVSVPPTGTSGTSTNGASASTTTTTTTTTSTTGTASATTGTGAAADPIVNGAAAGSGTSTGTTAGATAPSQCTNDEFCPVGTYCIDGACAVNGLRDWEQDSPKDVAHLSNGNTLWVLTRFGPNEADYMFHCHNAVHEDNAMMLAFGVGRKKGDPALWDAGRGVVTGDDNFEISLATKNTPVDKWTAQPYRKQPGLKAVFGAYNGFSPVSIQNADGTMNADMRKADSDVTFPIDNPPELTKGPLGAYCHFLTDGIYDVMYSCARSVTWT</sequence>
<evidence type="ECO:0000313" key="8">
    <source>
        <dbReference type="EMBL" id="KAG5178679.1"/>
    </source>
</evidence>
<dbReference type="InterPro" id="IPR011707">
    <property type="entry name" value="Cu-oxidase-like_N"/>
</dbReference>
<feature type="signal peptide" evidence="5">
    <location>
        <begin position="1"/>
        <end position="30"/>
    </location>
</feature>
<dbReference type="GO" id="GO:0016491">
    <property type="term" value="F:oxidoreductase activity"/>
    <property type="evidence" value="ECO:0007669"/>
    <property type="project" value="UniProtKB-KW"/>
</dbReference>
<dbReference type="PANTHER" id="PTHR48267:SF1">
    <property type="entry name" value="BILIRUBIN OXIDASE"/>
    <property type="match status" value="1"/>
</dbReference>
<comment type="caution">
    <text evidence="8">The sequence shown here is derived from an EMBL/GenBank/DDBJ whole genome shotgun (WGS) entry which is preliminary data.</text>
</comment>
<keyword evidence="5" id="KW-0732">Signal</keyword>
<evidence type="ECO:0000256" key="4">
    <source>
        <dbReference type="SAM" id="MobiDB-lite"/>
    </source>
</evidence>
<reference evidence="8" key="1">
    <citation type="submission" date="2021-02" db="EMBL/GenBank/DDBJ databases">
        <title>First Annotated Genome of the Yellow-green Alga Tribonema minus.</title>
        <authorList>
            <person name="Mahan K.M."/>
        </authorList>
    </citation>
    <scope>NUCLEOTIDE SEQUENCE</scope>
    <source>
        <strain evidence="8">UTEX B ZZ1240</strain>
    </source>
</reference>
<evidence type="ECO:0000256" key="2">
    <source>
        <dbReference type="ARBA" id="ARBA00022723"/>
    </source>
</evidence>
<dbReference type="Pfam" id="PF07731">
    <property type="entry name" value="Cu-oxidase_2"/>
    <property type="match status" value="1"/>
</dbReference>
<dbReference type="SUPFAM" id="SSF49503">
    <property type="entry name" value="Cupredoxins"/>
    <property type="match status" value="3"/>
</dbReference>
<feature type="region of interest" description="Disordered" evidence="4">
    <location>
        <begin position="750"/>
        <end position="791"/>
    </location>
</feature>
<keyword evidence="2" id="KW-0479">Metal-binding</keyword>
<dbReference type="Proteomes" id="UP000664859">
    <property type="component" value="Unassembled WGS sequence"/>
</dbReference>
<dbReference type="EMBL" id="JAFCMP010000514">
    <property type="protein sequence ID" value="KAG5178679.1"/>
    <property type="molecule type" value="Genomic_DNA"/>
</dbReference>
<feature type="chain" id="PRO_5032439353" description="Plastocyanin-like domain-containing protein" evidence="5">
    <location>
        <begin position="31"/>
        <end position="1013"/>
    </location>
</feature>
<evidence type="ECO:0000259" key="6">
    <source>
        <dbReference type="Pfam" id="PF07731"/>
    </source>
</evidence>
<dbReference type="InterPro" id="IPR045087">
    <property type="entry name" value="Cu-oxidase_fam"/>
</dbReference>
<dbReference type="InterPro" id="IPR008972">
    <property type="entry name" value="Cupredoxin"/>
</dbReference>
<name>A0A835YP50_9STRA</name>
<dbReference type="PROSITE" id="PS00080">
    <property type="entry name" value="MULTICOPPER_OXIDASE2"/>
    <property type="match status" value="1"/>
</dbReference>
<dbReference type="InterPro" id="IPR002355">
    <property type="entry name" value="Cu_oxidase_Cu_BS"/>
</dbReference>
<dbReference type="PANTHER" id="PTHR48267">
    <property type="entry name" value="CUPREDOXIN SUPERFAMILY PROTEIN"/>
    <property type="match status" value="1"/>
</dbReference>
<dbReference type="OrthoDB" id="262547at2759"/>
<gene>
    <name evidence="8" type="ORF">JKP88DRAFT_273957</name>
</gene>
<dbReference type="Pfam" id="PF07732">
    <property type="entry name" value="Cu-oxidase_3"/>
    <property type="match status" value="1"/>
</dbReference>
<evidence type="ECO:0000256" key="1">
    <source>
        <dbReference type="ARBA" id="ARBA00010609"/>
    </source>
</evidence>
<feature type="domain" description="Plastocyanin-like" evidence="6">
    <location>
        <begin position="842"/>
        <end position="893"/>
    </location>
</feature>
<dbReference type="AlphaFoldDB" id="A0A835YP50"/>
<feature type="domain" description="Plastocyanin-like" evidence="7">
    <location>
        <begin position="171"/>
        <end position="262"/>
    </location>
</feature>
<feature type="compositionally biased region" description="Low complexity" evidence="4">
    <location>
        <begin position="752"/>
        <end position="791"/>
    </location>
</feature>
<proteinExistence type="inferred from homology"/>
<evidence type="ECO:0000259" key="7">
    <source>
        <dbReference type="Pfam" id="PF07732"/>
    </source>
</evidence>
<evidence type="ECO:0008006" key="10">
    <source>
        <dbReference type="Google" id="ProtNLM"/>
    </source>
</evidence>
<dbReference type="Gene3D" id="2.60.40.420">
    <property type="entry name" value="Cupredoxins - blue copper proteins"/>
    <property type="match status" value="4"/>
</dbReference>
<dbReference type="InterPro" id="IPR011706">
    <property type="entry name" value="Cu-oxidase_C"/>
</dbReference>
<comment type="similarity">
    <text evidence="1">Belongs to the multicopper oxidase family.</text>
</comment>
<evidence type="ECO:0000313" key="9">
    <source>
        <dbReference type="Proteomes" id="UP000664859"/>
    </source>
</evidence>
<dbReference type="GO" id="GO:0005507">
    <property type="term" value="F:copper ion binding"/>
    <property type="evidence" value="ECO:0007669"/>
    <property type="project" value="InterPro"/>
</dbReference>
<keyword evidence="9" id="KW-1185">Reference proteome</keyword>
<keyword evidence="3" id="KW-0560">Oxidoreductase</keyword>
<accession>A0A835YP50</accession>
<evidence type="ECO:0000256" key="5">
    <source>
        <dbReference type="SAM" id="SignalP"/>
    </source>
</evidence>
<organism evidence="8 9">
    <name type="scientific">Tribonema minus</name>
    <dbReference type="NCBI Taxonomy" id="303371"/>
    <lineage>
        <taxon>Eukaryota</taxon>
        <taxon>Sar</taxon>
        <taxon>Stramenopiles</taxon>
        <taxon>Ochrophyta</taxon>
        <taxon>PX clade</taxon>
        <taxon>Xanthophyceae</taxon>
        <taxon>Tribonematales</taxon>
        <taxon>Tribonemataceae</taxon>
        <taxon>Tribonema</taxon>
    </lineage>
</organism>
<evidence type="ECO:0000256" key="3">
    <source>
        <dbReference type="ARBA" id="ARBA00023002"/>
    </source>
</evidence>